<dbReference type="PANTHER" id="PTHR34580:SF1">
    <property type="entry name" value="PROTEIN PAFC"/>
    <property type="match status" value="1"/>
</dbReference>
<evidence type="ECO:0000259" key="1">
    <source>
        <dbReference type="Pfam" id="PF13280"/>
    </source>
</evidence>
<feature type="domain" description="WYL" evidence="1">
    <location>
        <begin position="151"/>
        <end position="218"/>
    </location>
</feature>
<gene>
    <name evidence="3" type="ORF">KL86APRO_10858</name>
</gene>
<sequence length="327" mass="36650">MRHEKAENLLLLAMEMQAARGGLTLDDIAERFAVGRRTAMRMRDAVMRVLPQTEELLGDDRKKRWRVPSTTVDRLIAFSADELAALAAATNLMDDANRPDLAVLLGDLSQKIKSLMKPDIRRRAEPDLEALMEAEGIAARPGPRREIDTRILEALRRAILACDTVKIRYRKRKDDALQTYRLHPYGFLHGHRHYLVARRADGGMGNRLFSLPDIAAVEAAGLPFVRDPGFDLEAYAAEAFGVFHEPPSDVVWRFAPHAARTAAEFTFHPGQIQEAQADGALVVRFRAGGLLEMAWHLLAWGDAVEVLEPLALAELVNPHRRHWEGLP</sequence>
<dbReference type="EMBL" id="FLUO01000001">
    <property type="protein sequence ID" value="SBV97228.1"/>
    <property type="molecule type" value="Genomic_DNA"/>
</dbReference>
<dbReference type="Pfam" id="PF13280">
    <property type="entry name" value="WYL"/>
    <property type="match status" value="1"/>
</dbReference>
<feature type="domain" description="WCX" evidence="2">
    <location>
        <begin position="249"/>
        <end position="316"/>
    </location>
</feature>
<dbReference type="Pfam" id="PF25583">
    <property type="entry name" value="WCX"/>
    <property type="match status" value="1"/>
</dbReference>
<evidence type="ECO:0000313" key="3">
    <source>
        <dbReference type="EMBL" id="SBV97228.1"/>
    </source>
</evidence>
<dbReference type="AlphaFoldDB" id="A0A212JCU2"/>
<protein>
    <submittedName>
        <fullName evidence="3">Predicted transcriptional regulator</fullName>
    </submittedName>
</protein>
<proteinExistence type="predicted"/>
<dbReference type="PROSITE" id="PS52050">
    <property type="entry name" value="WYL"/>
    <property type="match status" value="1"/>
</dbReference>
<dbReference type="InterPro" id="IPR026881">
    <property type="entry name" value="WYL_dom"/>
</dbReference>
<name>A0A212JCU2_9PROT</name>
<dbReference type="InterPro" id="IPR057727">
    <property type="entry name" value="WCX_dom"/>
</dbReference>
<reference evidence="3" key="1">
    <citation type="submission" date="2016-04" db="EMBL/GenBank/DDBJ databases">
        <authorList>
            <person name="Evans L.H."/>
            <person name="Alamgir A."/>
            <person name="Owens N."/>
            <person name="Weber N.D."/>
            <person name="Virtaneva K."/>
            <person name="Barbian K."/>
            <person name="Babar A."/>
            <person name="Rosenke K."/>
        </authorList>
    </citation>
    <scope>NUCLEOTIDE SEQUENCE</scope>
    <source>
        <strain evidence="3">86</strain>
    </source>
</reference>
<dbReference type="InterPro" id="IPR051534">
    <property type="entry name" value="CBASS_pafABC_assoc_protein"/>
</dbReference>
<evidence type="ECO:0000259" key="2">
    <source>
        <dbReference type="Pfam" id="PF25583"/>
    </source>
</evidence>
<accession>A0A212JCU2</accession>
<dbReference type="PANTHER" id="PTHR34580">
    <property type="match status" value="1"/>
</dbReference>
<organism evidence="3">
    <name type="scientific">uncultured Alphaproteobacteria bacterium</name>
    <dbReference type="NCBI Taxonomy" id="91750"/>
    <lineage>
        <taxon>Bacteria</taxon>
        <taxon>Pseudomonadati</taxon>
        <taxon>Pseudomonadota</taxon>
        <taxon>Alphaproteobacteria</taxon>
        <taxon>environmental samples</taxon>
    </lineage>
</organism>